<dbReference type="PANTHER" id="PTHR36433">
    <property type="entry name" value="HYPOTHETICAL CYTOSOLIC PROTEIN"/>
    <property type="match status" value="1"/>
</dbReference>
<evidence type="ECO:0000313" key="2">
    <source>
        <dbReference type="Proteomes" id="UP000189761"/>
    </source>
</evidence>
<dbReference type="NCBIfam" id="TIGR01655">
    <property type="entry name" value="yxeA_fam"/>
    <property type="match status" value="1"/>
</dbReference>
<protein>
    <recommendedName>
        <fullName evidence="3">YxeA family protein</fullName>
    </recommendedName>
</protein>
<accession>A0A8E2IAC0</accession>
<dbReference type="Gene3D" id="2.40.50.480">
    <property type="match status" value="1"/>
</dbReference>
<keyword evidence="2" id="KW-1185">Reference proteome</keyword>
<dbReference type="PANTHER" id="PTHR36433:SF2">
    <property type="entry name" value="YXEA FAMILY PROTEIN"/>
    <property type="match status" value="1"/>
</dbReference>
<proteinExistence type="predicted"/>
<dbReference type="AlphaFoldDB" id="A0A8E2IAC0"/>
<dbReference type="InterPro" id="IPR006542">
    <property type="entry name" value="DUF1093"/>
</dbReference>
<gene>
    <name evidence="1" type="ORF">BWZ43_04165</name>
</gene>
<name>A0A8E2IAC0_9BACI</name>
<comment type="caution">
    <text evidence="1">The sequence shown here is derived from an EMBL/GenBank/DDBJ whole genome shotgun (WGS) entry which is preliminary data.</text>
</comment>
<dbReference type="RefSeq" id="WP_071976308.1">
    <property type="nucleotide sequence ID" value="NZ_CP065424.1"/>
</dbReference>
<evidence type="ECO:0008006" key="3">
    <source>
        <dbReference type="Google" id="ProtNLM"/>
    </source>
</evidence>
<sequence length="119" mass="13510">MKKIILSCLIIVVILIGGGLVLQKVNFNRLGADQLYTQIKGQGKMIEDKIDNGEKIIRYEYKLPSFNKNGQQQTLSFTSPKQLKENAYLMLYTKKGKGVTSYQEVAKKDLPKKVSEKLK</sequence>
<organism evidence="1 2">
    <name type="scientific">Heyndrickxia oleronia</name>
    <dbReference type="NCBI Taxonomy" id="38875"/>
    <lineage>
        <taxon>Bacteria</taxon>
        <taxon>Bacillati</taxon>
        <taxon>Bacillota</taxon>
        <taxon>Bacilli</taxon>
        <taxon>Bacillales</taxon>
        <taxon>Bacillaceae</taxon>
        <taxon>Heyndrickxia</taxon>
    </lineage>
</organism>
<dbReference type="EMBL" id="MTLA01000043">
    <property type="protein sequence ID" value="OOP69651.1"/>
    <property type="molecule type" value="Genomic_DNA"/>
</dbReference>
<dbReference type="Pfam" id="PF06486">
    <property type="entry name" value="DUF1093"/>
    <property type="match status" value="1"/>
</dbReference>
<dbReference type="SUPFAM" id="SSF159121">
    <property type="entry name" value="BC4932-like"/>
    <property type="match status" value="1"/>
</dbReference>
<evidence type="ECO:0000313" key="1">
    <source>
        <dbReference type="EMBL" id="OOP69651.1"/>
    </source>
</evidence>
<dbReference type="InterPro" id="IPR036166">
    <property type="entry name" value="YxeA-like_sf"/>
</dbReference>
<dbReference type="Proteomes" id="UP000189761">
    <property type="component" value="Unassembled WGS sequence"/>
</dbReference>
<reference evidence="1 2" key="1">
    <citation type="submission" date="2017-01" db="EMBL/GenBank/DDBJ databases">
        <title>Draft genome sequence of Bacillus oleronius.</title>
        <authorList>
            <person name="Allam M."/>
        </authorList>
    </citation>
    <scope>NUCLEOTIDE SEQUENCE [LARGE SCALE GENOMIC DNA]</scope>
    <source>
        <strain evidence="1 2">DSM 9356</strain>
    </source>
</reference>